<proteinExistence type="predicted"/>
<feature type="compositionally biased region" description="Basic residues" evidence="1">
    <location>
        <begin position="217"/>
        <end position="233"/>
    </location>
</feature>
<keyword evidence="3" id="KW-1185">Reference proteome</keyword>
<dbReference type="EMBL" id="MCGN01000004">
    <property type="protein sequence ID" value="ORY97164.1"/>
    <property type="molecule type" value="Genomic_DNA"/>
</dbReference>
<evidence type="ECO:0000313" key="3">
    <source>
        <dbReference type="Proteomes" id="UP000242180"/>
    </source>
</evidence>
<dbReference type="Proteomes" id="UP000242180">
    <property type="component" value="Unassembled WGS sequence"/>
</dbReference>
<organism evidence="2 3">
    <name type="scientific">Syncephalastrum racemosum</name>
    <name type="common">Filamentous fungus</name>
    <dbReference type="NCBI Taxonomy" id="13706"/>
    <lineage>
        <taxon>Eukaryota</taxon>
        <taxon>Fungi</taxon>
        <taxon>Fungi incertae sedis</taxon>
        <taxon>Mucoromycota</taxon>
        <taxon>Mucoromycotina</taxon>
        <taxon>Mucoromycetes</taxon>
        <taxon>Mucorales</taxon>
        <taxon>Syncephalastraceae</taxon>
        <taxon>Syncephalastrum</taxon>
    </lineage>
</organism>
<feature type="region of interest" description="Disordered" evidence="1">
    <location>
        <begin position="258"/>
        <end position="279"/>
    </location>
</feature>
<dbReference type="InParanoid" id="A0A1X2HDY2"/>
<comment type="caution">
    <text evidence="2">The sequence shown here is derived from an EMBL/GenBank/DDBJ whole genome shotgun (WGS) entry which is preliminary data.</text>
</comment>
<gene>
    <name evidence="2" type="ORF">BCR43DRAFT_504141</name>
</gene>
<protein>
    <submittedName>
        <fullName evidence="2">Uncharacterized protein</fullName>
    </submittedName>
</protein>
<name>A0A1X2HDY2_SYNRA</name>
<sequence length="326" mass="36970">MDTNNSNNSYDEIIPDLHYVTETGVIFPSTKKTLTANTNMYEVLLFTANEFPTITILHIRHSLMDTHRLLTKRGRTAVQVSVSGVGQHMVYARSKTINMAPKVIAVTHLSILKNTLPASIRTVIEKNAEKTFNWTTKVSKVLSIHQPKAKRSQPVISKNPTKQRIRLRKLTPVIQTPDAPDRSQTSSPASPPASPPHSPPPAPPRQLHHQQDTSSQRHQHTPRYTRHKTKHHRADYLSDNQLSQGQVDPHFDQYIQQQLPPQRRRQRSPSPDPLDDLSSFQNLSIVSDCVSCQERVASRKKIRTKSPSPVPQTAPEHYHPSNIIWD</sequence>
<feature type="region of interest" description="Disordered" evidence="1">
    <location>
        <begin position="298"/>
        <end position="326"/>
    </location>
</feature>
<reference evidence="2 3" key="1">
    <citation type="submission" date="2016-07" db="EMBL/GenBank/DDBJ databases">
        <title>Pervasive Adenine N6-methylation of Active Genes in Fungi.</title>
        <authorList>
            <consortium name="DOE Joint Genome Institute"/>
            <person name="Mondo S.J."/>
            <person name="Dannebaum R.O."/>
            <person name="Kuo R.C."/>
            <person name="Labutti K."/>
            <person name="Haridas S."/>
            <person name="Kuo A."/>
            <person name="Salamov A."/>
            <person name="Ahrendt S.R."/>
            <person name="Lipzen A."/>
            <person name="Sullivan W."/>
            <person name="Andreopoulos W.B."/>
            <person name="Clum A."/>
            <person name="Lindquist E."/>
            <person name="Daum C."/>
            <person name="Ramamoorthy G.K."/>
            <person name="Gryganskyi A."/>
            <person name="Culley D."/>
            <person name="Magnuson J.K."/>
            <person name="James T.Y."/>
            <person name="O'Malley M.A."/>
            <person name="Stajich J.E."/>
            <person name="Spatafora J.W."/>
            <person name="Visel A."/>
            <person name="Grigoriev I.V."/>
        </authorList>
    </citation>
    <scope>NUCLEOTIDE SEQUENCE [LARGE SCALE GENOMIC DNA]</scope>
    <source>
        <strain evidence="2 3">NRRL 2496</strain>
    </source>
</reference>
<accession>A0A1X2HDY2</accession>
<evidence type="ECO:0000256" key="1">
    <source>
        <dbReference type="SAM" id="MobiDB-lite"/>
    </source>
</evidence>
<feature type="region of interest" description="Disordered" evidence="1">
    <location>
        <begin position="145"/>
        <end position="233"/>
    </location>
</feature>
<dbReference type="AlphaFoldDB" id="A0A1X2HDY2"/>
<evidence type="ECO:0000313" key="2">
    <source>
        <dbReference type="EMBL" id="ORY97164.1"/>
    </source>
</evidence>
<feature type="compositionally biased region" description="Pro residues" evidence="1">
    <location>
        <begin position="189"/>
        <end position="204"/>
    </location>
</feature>